<protein>
    <recommendedName>
        <fullName evidence="6">Bromodomain associated domain-containing protein</fullName>
    </recommendedName>
</protein>
<dbReference type="GO" id="GO:0005634">
    <property type="term" value="C:nucleus"/>
    <property type="evidence" value="ECO:0007669"/>
    <property type="project" value="UniProtKB-SubCell"/>
</dbReference>
<feature type="compositionally biased region" description="Low complexity" evidence="5">
    <location>
        <begin position="1188"/>
        <end position="1202"/>
    </location>
</feature>
<feature type="compositionally biased region" description="Basic and acidic residues" evidence="5">
    <location>
        <begin position="1166"/>
        <end position="1182"/>
    </location>
</feature>
<sequence length="1237" mass="132662">MEREQANRNRDRLVRLYRLACPDTNDDDIFAAVENIKAREAMERKVMESCKPGEARKIIKDVNDRIGDIANIEHTVSELTRHHIEITDMISREQTKLDTITFSMAGIAMAAHQPEEGVSQYSYAKHKDAEDKPVNAAHSRISSQSTAAYNGSKLLHSSGVVTAATAAATPLTPSASASASITASTALNTYHNGRSSATGESNGRGRIPEYASRIPTTTTTAAPIKPLGRQSQRRYAHGGRRLMGSAAVRLNPLLNTQRFGRNSQTGDPVAAYHEQQMRQKVQRLVSSTTRFDRVTGGALAFLSDIARLYLLRIGEACRARADLASRTEPNLYDVVESTTADMGIDWDSVASWVDEWKTEVGSITAGLPPAESMHASGHTTHTNGAATNGAGSHSYSFGSTQDGSSNGLIQGVDADLLSTPTLLHRTSADGTDLLHDSEATCNEAANPKDNDSGDEYIGEMLSDLNLGCLLLDESDMAEGTQAIVMPHLPPLVSLSEIDEDASHGDVDMDAAAAAASAEPVADHIDLAHEGAALDAEMGAEESPESVMAQLLHFTTASLSALHPSIATDKPLYAFFRPSTKFDSTCAPDEVLPDFDIPDTAFVPAHEHVEQRLSEAESVVPGKPMFVFGDDTNERDVFGDSEKMWQQARSAMYQDIYDDAAQRAIDEMDNAPQPMQTLYPDDTDTDDALDSEPEQLIVEDNIRDIETDGERSPHPTPNADGAANTTEYADDFDSSVLMQEDIVIDDELLDIDMGMDVDFDFDLDVVGNPAPTAADDPVEPVVDSTISTTAANPSGDQAGPIADKDQQLQPDEQVPEPEPIVSDIPVNLPISSALRGSGEPHWATEWFTPAMVKRLITMTAEDIVPFDSLFISDSPASKRLIVDEVARAFVDSEGGGHMHESTPLDGLGPAGNSHIIPNSSGSALRWTLHHLVQSKGAKAVESLYSGRSSLAGGVSGDGISQYIGRMCSLVKASAEEEAEQVVSGALGLRKDKGGSKIGDIPDQGELIEQLVVGSDKRIPWAQNRLDIHVIESSIAGRPPQKAKQTKQPPPFPTSFLSAASVSASRPETPVVLVSSDQSSGRQSIRASSPPSQPPDERRDSFVDIGGEVVEHNPTPSPALISSSSPPAPLPPPLQLSSSSPPRSLPPPQSPPDAREQEHMSASASNQDMDHHIEPIQNHDHTDVTYDPAPEQSLPLLEPTLPLLLLPPSPLSSAAPQLGEQLETQTQHDQSAMDSDTPV</sequence>
<dbReference type="Gene3D" id="1.10.20.10">
    <property type="entry name" value="Histone, subunit A"/>
    <property type="match status" value="1"/>
</dbReference>
<feature type="compositionally biased region" description="Polar residues" evidence="5">
    <location>
        <begin position="785"/>
        <end position="794"/>
    </location>
</feature>
<reference evidence="7" key="1">
    <citation type="submission" date="2022-07" db="EMBL/GenBank/DDBJ databases">
        <title>Phylogenomic reconstructions and comparative analyses of Kickxellomycotina fungi.</title>
        <authorList>
            <person name="Reynolds N.K."/>
            <person name="Stajich J.E."/>
            <person name="Barry K."/>
            <person name="Grigoriev I.V."/>
            <person name="Crous P."/>
            <person name="Smith M.E."/>
        </authorList>
    </citation>
    <scope>NUCLEOTIDE SEQUENCE</scope>
    <source>
        <strain evidence="7">NBRC 32514</strain>
    </source>
</reference>
<name>A0A9W8CRE9_9FUNG</name>
<evidence type="ECO:0000256" key="2">
    <source>
        <dbReference type="ARBA" id="ARBA00023015"/>
    </source>
</evidence>
<dbReference type="Pfam" id="PF07524">
    <property type="entry name" value="Bromo_TP"/>
    <property type="match status" value="1"/>
</dbReference>
<comment type="subcellular location">
    <subcellularLocation>
        <location evidence="1">Nucleus</location>
    </subcellularLocation>
</comment>
<comment type="caution">
    <text evidence="7">The sequence shown here is derived from an EMBL/GenBank/DDBJ whole genome shotgun (WGS) entry which is preliminary data.</text>
</comment>
<keyword evidence="2" id="KW-0805">Transcription regulation</keyword>
<evidence type="ECO:0000259" key="6">
    <source>
        <dbReference type="SMART" id="SM00576"/>
    </source>
</evidence>
<dbReference type="SMART" id="SM00576">
    <property type="entry name" value="BTP"/>
    <property type="match status" value="1"/>
</dbReference>
<dbReference type="AlphaFoldDB" id="A0A9W8CRE9"/>
<keyword evidence="4" id="KW-0539">Nucleus</keyword>
<feature type="compositionally biased region" description="Acidic residues" evidence="5">
    <location>
        <begin position="680"/>
        <end position="692"/>
    </location>
</feature>
<feature type="compositionally biased region" description="Basic and acidic residues" evidence="5">
    <location>
        <begin position="699"/>
        <end position="712"/>
    </location>
</feature>
<evidence type="ECO:0000256" key="3">
    <source>
        <dbReference type="ARBA" id="ARBA00023163"/>
    </source>
</evidence>
<dbReference type="OrthoDB" id="436852at2759"/>
<evidence type="ECO:0000256" key="5">
    <source>
        <dbReference type="SAM" id="MobiDB-lite"/>
    </source>
</evidence>
<feature type="region of interest" description="Disordered" evidence="5">
    <location>
        <begin position="668"/>
        <end position="725"/>
    </location>
</feature>
<evidence type="ECO:0000256" key="4">
    <source>
        <dbReference type="ARBA" id="ARBA00023242"/>
    </source>
</evidence>
<feature type="domain" description="Bromodomain associated" evidence="6">
    <location>
        <begin position="275"/>
        <end position="348"/>
    </location>
</feature>
<keyword evidence="8" id="KW-1185">Reference proteome</keyword>
<feature type="compositionally biased region" description="Polar residues" evidence="5">
    <location>
        <begin position="1073"/>
        <end position="1088"/>
    </location>
</feature>
<feature type="region of interest" description="Disordered" evidence="5">
    <location>
        <begin position="1034"/>
        <end position="1237"/>
    </location>
</feature>
<dbReference type="Gene3D" id="1.20.58.70">
    <property type="match status" value="1"/>
</dbReference>
<dbReference type="InterPro" id="IPR009072">
    <property type="entry name" value="Histone-fold"/>
</dbReference>
<dbReference type="GO" id="GO:0046982">
    <property type="term" value="F:protein heterodimerization activity"/>
    <property type="evidence" value="ECO:0007669"/>
    <property type="project" value="InterPro"/>
</dbReference>
<dbReference type="InterPro" id="IPR006565">
    <property type="entry name" value="BTP"/>
</dbReference>
<accession>A0A9W8CRE9</accession>
<dbReference type="CDD" id="cd00076">
    <property type="entry name" value="HFD_SF"/>
    <property type="match status" value="1"/>
</dbReference>
<keyword evidence="3" id="KW-0804">Transcription</keyword>
<feature type="compositionally biased region" description="Polar residues" evidence="5">
    <location>
        <begin position="1220"/>
        <end position="1237"/>
    </location>
</feature>
<organism evidence="7 8">
    <name type="scientific">Coemansia erecta</name>
    <dbReference type="NCBI Taxonomy" id="147472"/>
    <lineage>
        <taxon>Eukaryota</taxon>
        <taxon>Fungi</taxon>
        <taxon>Fungi incertae sedis</taxon>
        <taxon>Zoopagomycota</taxon>
        <taxon>Kickxellomycotina</taxon>
        <taxon>Kickxellomycetes</taxon>
        <taxon>Kickxellales</taxon>
        <taxon>Kickxellaceae</taxon>
        <taxon>Coemansia</taxon>
    </lineage>
</organism>
<dbReference type="Proteomes" id="UP001149813">
    <property type="component" value="Unassembled WGS sequence"/>
</dbReference>
<evidence type="ECO:0000256" key="1">
    <source>
        <dbReference type="ARBA" id="ARBA00004123"/>
    </source>
</evidence>
<feature type="region of interest" description="Disordered" evidence="5">
    <location>
        <begin position="785"/>
        <end position="822"/>
    </location>
</feature>
<proteinExistence type="predicted"/>
<evidence type="ECO:0000313" key="8">
    <source>
        <dbReference type="Proteomes" id="UP001149813"/>
    </source>
</evidence>
<feature type="compositionally biased region" description="Polar residues" evidence="5">
    <location>
        <begin position="1053"/>
        <end position="1064"/>
    </location>
</feature>
<evidence type="ECO:0000313" key="7">
    <source>
        <dbReference type="EMBL" id="KAJ1722739.1"/>
    </source>
</evidence>
<gene>
    <name evidence="7" type="ORF">LPJ53_002876</name>
</gene>
<dbReference type="EMBL" id="JANBOJ010000097">
    <property type="protein sequence ID" value="KAJ1722739.1"/>
    <property type="molecule type" value="Genomic_DNA"/>
</dbReference>